<evidence type="ECO:0000313" key="7">
    <source>
        <dbReference type="EMBL" id="CAL1384228.1"/>
    </source>
</evidence>
<evidence type="ECO:0000256" key="2">
    <source>
        <dbReference type="ARBA" id="ARBA00005581"/>
    </source>
</evidence>
<reference evidence="7 8" key="1">
    <citation type="submission" date="2024-04" db="EMBL/GenBank/DDBJ databases">
        <authorList>
            <person name="Fracassetti M."/>
        </authorList>
    </citation>
    <scope>NUCLEOTIDE SEQUENCE [LARGE SCALE GENOMIC DNA]</scope>
</reference>
<accession>A0AAV2EE76</accession>
<dbReference type="Proteomes" id="UP001497516">
    <property type="component" value="Chromosome 4"/>
</dbReference>
<dbReference type="PANTHER" id="PTHR31232:SF156">
    <property type="entry name" value="PLANT SELF-INCOMPATIBILITY PROTEIN S1 FAMILY-RELATED"/>
    <property type="match status" value="1"/>
</dbReference>
<sequence>MSTMATPITRSSLLLVLLVIAALAGTSSAWSIWPYKHIHVINGLTKSVLHVHCRSENDDRGYNDVVVGAEFTWRFKPHVFWTTKWTCEVSTDDQRRAIFDAYKEDADEQSREHKNNTFWVVKEDGVYLRHIEDNKDQYSTKWQ</sequence>
<protein>
    <recommendedName>
        <fullName evidence="6">S-protein homolog</fullName>
    </recommendedName>
</protein>
<evidence type="ECO:0000313" key="8">
    <source>
        <dbReference type="Proteomes" id="UP001497516"/>
    </source>
</evidence>
<keyword evidence="3 6" id="KW-0713">Self-incompatibility</keyword>
<proteinExistence type="inferred from homology"/>
<keyword evidence="4 6" id="KW-0964">Secreted</keyword>
<name>A0AAV2EE76_9ROSI</name>
<dbReference type="EMBL" id="OZ034817">
    <property type="protein sequence ID" value="CAL1384228.1"/>
    <property type="molecule type" value="Genomic_DNA"/>
</dbReference>
<evidence type="ECO:0000256" key="6">
    <source>
        <dbReference type="RuleBase" id="RU367044"/>
    </source>
</evidence>
<dbReference type="AlphaFoldDB" id="A0AAV2EE76"/>
<gene>
    <name evidence="7" type="ORF">LTRI10_LOCUS25450</name>
</gene>
<feature type="chain" id="PRO_5043103600" description="S-protein homolog" evidence="6">
    <location>
        <begin position="30"/>
        <end position="143"/>
    </location>
</feature>
<evidence type="ECO:0000256" key="1">
    <source>
        <dbReference type="ARBA" id="ARBA00004613"/>
    </source>
</evidence>
<organism evidence="7 8">
    <name type="scientific">Linum trigynum</name>
    <dbReference type="NCBI Taxonomy" id="586398"/>
    <lineage>
        <taxon>Eukaryota</taxon>
        <taxon>Viridiplantae</taxon>
        <taxon>Streptophyta</taxon>
        <taxon>Embryophyta</taxon>
        <taxon>Tracheophyta</taxon>
        <taxon>Spermatophyta</taxon>
        <taxon>Magnoliopsida</taxon>
        <taxon>eudicotyledons</taxon>
        <taxon>Gunneridae</taxon>
        <taxon>Pentapetalae</taxon>
        <taxon>rosids</taxon>
        <taxon>fabids</taxon>
        <taxon>Malpighiales</taxon>
        <taxon>Linaceae</taxon>
        <taxon>Linum</taxon>
    </lineage>
</organism>
<dbReference type="PANTHER" id="PTHR31232">
    <property type="match status" value="1"/>
</dbReference>
<keyword evidence="8" id="KW-1185">Reference proteome</keyword>
<feature type="signal peptide" evidence="6">
    <location>
        <begin position="1"/>
        <end position="29"/>
    </location>
</feature>
<comment type="similarity">
    <text evidence="2 6">Belongs to the plant self-incompatibility (S1) protein family.</text>
</comment>
<dbReference type="InterPro" id="IPR010264">
    <property type="entry name" value="Self-incomp_S1"/>
</dbReference>
<keyword evidence="5 6" id="KW-0732">Signal</keyword>
<comment type="subcellular location">
    <subcellularLocation>
        <location evidence="1 6">Secreted</location>
    </subcellularLocation>
</comment>
<dbReference type="Pfam" id="PF05938">
    <property type="entry name" value="Self-incomp_S1"/>
    <property type="match status" value="1"/>
</dbReference>
<dbReference type="GO" id="GO:0060320">
    <property type="term" value="P:rejection of self pollen"/>
    <property type="evidence" value="ECO:0007669"/>
    <property type="project" value="UniProtKB-KW"/>
</dbReference>
<dbReference type="GO" id="GO:0005576">
    <property type="term" value="C:extracellular region"/>
    <property type="evidence" value="ECO:0007669"/>
    <property type="project" value="UniProtKB-SubCell"/>
</dbReference>
<evidence type="ECO:0000256" key="5">
    <source>
        <dbReference type="ARBA" id="ARBA00022729"/>
    </source>
</evidence>
<evidence type="ECO:0000256" key="4">
    <source>
        <dbReference type="ARBA" id="ARBA00022525"/>
    </source>
</evidence>
<evidence type="ECO:0000256" key="3">
    <source>
        <dbReference type="ARBA" id="ARBA00022471"/>
    </source>
</evidence>